<dbReference type="RefSeq" id="WP_152762068.1">
    <property type="nucleotide sequence ID" value="NZ_WHLY01000002.1"/>
</dbReference>
<feature type="transmembrane region" description="Helical" evidence="1">
    <location>
        <begin position="41"/>
        <end position="60"/>
    </location>
</feature>
<keyword evidence="3" id="KW-1185">Reference proteome</keyword>
<evidence type="ECO:0000313" key="2">
    <source>
        <dbReference type="EMBL" id="MPR35216.1"/>
    </source>
</evidence>
<comment type="caution">
    <text evidence="2">The sequence shown here is derived from an EMBL/GenBank/DDBJ whole genome shotgun (WGS) entry which is preliminary data.</text>
</comment>
<proteinExistence type="predicted"/>
<reference evidence="2 3" key="1">
    <citation type="submission" date="2019-10" db="EMBL/GenBank/DDBJ databases">
        <title>Draft Genome Sequence of Cytophagaceae sp. SJW1-29.</title>
        <authorList>
            <person name="Choi A."/>
        </authorList>
    </citation>
    <scope>NUCLEOTIDE SEQUENCE [LARGE SCALE GENOMIC DNA]</scope>
    <source>
        <strain evidence="2 3">SJW1-29</strain>
    </source>
</reference>
<keyword evidence="1" id="KW-1133">Transmembrane helix</keyword>
<dbReference type="EMBL" id="WHLY01000002">
    <property type="protein sequence ID" value="MPR35216.1"/>
    <property type="molecule type" value="Genomic_DNA"/>
</dbReference>
<gene>
    <name evidence="2" type="ORF">GBK04_18135</name>
</gene>
<keyword evidence="1" id="KW-0812">Transmembrane</keyword>
<evidence type="ECO:0000256" key="1">
    <source>
        <dbReference type="SAM" id="Phobius"/>
    </source>
</evidence>
<evidence type="ECO:0000313" key="3">
    <source>
        <dbReference type="Proteomes" id="UP000479293"/>
    </source>
</evidence>
<protein>
    <submittedName>
        <fullName evidence="2">Uncharacterized protein</fullName>
    </submittedName>
</protein>
<keyword evidence="1" id="KW-0472">Membrane</keyword>
<dbReference type="Proteomes" id="UP000479293">
    <property type="component" value="Unassembled WGS sequence"/>
</dbReference>
<sequence length="61" mass="7526">MERKKQRKLKVGVYRFWIEYKQFFEGESTRRMRKRARQRRLETGSFSKLGIFNAMFLAGIY</sequence>
<organism evidence="2 3">
    <name type="scientific">Salmonirosea aquatica</name>
    <dbReference type="NCBI Taxonomy" id="2654236"/>
    <lineage>
        <taxon>Bacteria</taxon>
        <taxon>Pseudomonadati</taxon>
        <taxon>Bacteroidota</taxon>
        <taxon>Cytophagia</taxon>
        <taxon>Cytophagales</taxon>
        <taxon>Spirosomataceae</taxon>
        <taxon>Salmonirosea</taxon>
    </lineage>
</organism>
<accession>A0A7C9BE25</accession>
<name>A0A7C9BE25_9BACT</name>
<dbReference type="AlphaFoldDB" id="A0A7C9BE25"/>